<evidence type="ECO:0000313" key="2">
    <source>
        <dbReference type="Proteomes" id="UP000285173"/>
    </source>
</evidence>
<organism evidence="1 2">
    <name type="scientific">Parabacteroides merdae</name>
    <dbReference type="NCBI Taxonomy" id="46503"/>
    <lineage>
        <taxon>Bacteria</taxon>
        <taxon>Pseudomonadati</taxon>
        <taxon>Bacteroidota</taxon>
        <taxon>Bacteroidia</taxon>
        <taxon>Bacteroidales</taxon>
        <taxon>Tannerellaceae</taxon>
        <taxon>Parabacteroides</taxon>
    </lineage>
</organism>
<reference evidence="1 2" key="1">
    <citation type="submission" date="2018-08" db="EMBL/GenBank/DDBJ databases">
        <title>A genome reference for cultivated species of the human gut microbiota.</title>
        <authorList>
            <person name="Zou Y."/>
            <person name="Xue W."/>
            <person name="Luo G."/>
        </authorList>
    </citation>
    <scope>NUCLEOTIDE SEQUENCE [LARGE SCALE GENOMIC DNA]</scope>
    <source>
        <strain evidence="1 2">AM50-15</strain>
    </source>
</reference>
<protein>
    <recommendedName>
        <fullName evidence="3">DUF551 domain-containing protein</fullName>
    </recommendedName>
</protein>
<proteinExistence type="predicted"/>
<comment type="caution">
    <text evidence="1">The sequence shown here is derived from an EMBL/GenBank/DDBJ whole genome shotgun (WGS) entry which is preliminary data.</text>
</comment>
<gene>
    <name evidence="1" type="ORF">DW986_07130</name>
</gene>
<dbReference type="EMBL" id="QSEF01000008">
    <property type="protein sequence ID" value="RGZ49117.1"/>
    <property type="molecule type" value="Genomic_DNA"/>
</dbReference>
<evidence type="ECO:0000313" key="1">
    <source>
        <dbReference type="EMBL" id="RGZ49117.1"/>
    </source>
</evidence>
<dbReference type="Proteomes" id="UP000285173">
    <property type="component" value="Unassembled WGS sequence"/>
</dbReference>
<evidence type="ECO:0008006" key="3">
    <source>
        <dbReference type="Google" id="ProtNLM"/>
    </source>
</evidence>
<dbReference type="AlphaFoldDB" id="A0A413NKS3"/>
<accession>A0A413NKS3</accession>
<sequence>MTHKQLVEKWEVQLTHWKNSSNNLTLTEEYRSKALYYASSISAFLIDLKDVNPWISIDEQFPEDKYPVLCSSSIYGKVVLCWDELSQTWNYPESNEFYCDWDKVDCWMLIPEV</sequence>
<name>A0A413NKS3_9BACT</name>